<protein>
    <submittedName>
        <fullName evidence="1">Uncharacterized protein</fullName>
    </submittedName>
</protein>
<evidence type="ECO:0000313" key="2">
    <source>
        <dbReference type="Proteomes" id="UP000265768"/>
    </source>
</evidence>
<proteinExistence type="predicted"/>
<dbReference type="AlphaFoldDB" id="A0A3A4B0N1"/>
<evidence type="ECO:0000313" key="1">
    <source>
        <dbReference type="EMBL" id="RJL31000.1"/>
    </source>
</evidence>
<sequence length="117" mass="12090">MDATALAAIISALAGGAAGEAGKSAWNSLTALVRRRFGDDSAELERRPPDEAAAGLVWRAGADPEFGEALAEWMRDASALVQQRRDVTNTISGDARVTGPVIQAGDIHGSINLGGPH</sequence>
<dbReference type="Proteomes" id="UP000265768">
    <property type="component" value="Unassembled WGS sequence"/>
</dbReference>
<dbReference type="EMBL" id="QZEY01000008">
    <property type="protein sequence ID" value="RJL31000.1"/>
    <property type="molecule type" value="Genomic_DNA"/>
</dbReference>
<reference evidence="1 2" key="1">
    <citation type="submission" date="2018-09" db="EMBL/GenBank/DDBJ databases">
        <title>YIM 75507 draft genome.</title>
        <authorList>
            <person name="Tang S."/>
            <person name="Feng Y."/>
        </authorList>
    </citation>
    <scope>NUCLEOTIDE SEQUENCE [LARGE SCALE GENOMIC DNA]</scope>
    <source>
        <strain evidence="1 2">YIM 75507</strain>
    </source>
</reference>
<gene>
    <name evidence="1" type="ORF">D5H75_22235</name>
</gene>
<dbReference type="RefSeq" id="WP_119928422.1">
    <property type="nucleotide sequence ID" value="NZ_QZEY01000008.1"/>
</dbReference>
<organism evidence="1 2">
    <name type="scientific">Bailinhaonella thermotolerans</name>
    <dbReference type="NCBI Taxonomy" id="1070861"/>
    <lineage>
        <taxon>Bacteria</taxon>
        <taxon>Bacillati</taxon>
        <taxon>Actinomycetota</taxon>
        <taxon>Actinomycetes</taxon>
        <taxon>Streptosporangiales</taxon>
        <taxon>Streptosporangiaceae</taxon>
        <taxon>Bailinhaonella</taxon>
    </lineage>
</organism>
<keyword evidence="2" id="KW-1185">Reference proteome</keyword>
<accession>A0A3A4B0N1</accession>
<comment type="caution">
    <text evidence="1">The sequence shown here is derived from an EMBL/GenBank/DDBJ whole genome shotgun (WGS) entry which is preliminary data.</text>
</comment>
<dbReference type="OrthoDB" id="4239816at2"/>
<name>A0A3A4B0N1_9ACTN</name>